<evidence type="ECO:0000313" key="3">
    <source>
        <dbReference type="Proteomes" id="UP000516148"/>
    </source>
</evidence>
<keyword evidence="3" id="KW-1185">Reference proteome</keyword>
<feature type="signal peptide" evidence="1">
    <location>
        <begin position="1"/>
        <end position="17"/>
    </location>
</feature>
<dbReference type="AlphaFoldDB" id="A0A7H0LM50"/>
<sequence length="154" mass="15689">MIVIALLALLVAGTADKQPKQAPPPPPPVSVDGLPIGGLPQQVLPATGCAAFLWSVGQTRAMVAMASAEPASVRLSIDGQQIDVPRTAQQGAGGFGFSSVTEYEGSGVKAVLDMTIATRGDLKDGATVPEATLRIERSGKDSIILPVMGLIGCV</sequence>
<evidence type="ECO:0000256" key="1">
    <source>
        <dbReference type="SAM" id="SignalP"/>
    </source>
</evidence>
<organism evidence="2 3">
    <name type="scientific">Sphingomonas alpina</name>
    <dbReference type="NCBI Taxonomy" id="653931"/>
    <lineage>
        <taxon>Bacteria</taxon>
        <taxon>Pseudomonadati</taxon>
        <taxon>Pseudomonadota</taxon>
        <taxon>Alphaproteobacteria</taxon>
        <taxon>Sphingomonadales</taxon>
        <taxon>Sphingomonadaceae</taxon>
        <taxon>Sphingomonas</taxon>
    </lineage>
</organism>
<name>A0A7H0LM50_9SPHN</name>
<dbReference type="Proteomes" id="UP000516148">
    <property type="component" value="Chromosome"/>
</dbReference>
<dbReference type="RefSeq" id="WP_187763043.1">
    <property type="nucleotide sequence ID" value="NZ_CP061038.1"/>
</dbReference>
<protein>
    <submittedName>
        <fullName evidence="2">Uncharacterized protein</fullName>
    </submittedName>
</protein>
<keyword evidence="1" id="KW-0732">Signal</keyword>
<gene>
    <name evidence="2" type="ORF">H3Z74_06055</name>
</gene>
<reference evidence="2 3" key="1">
    <citation type="submission" date="2020-09" db="EMBL/GenBank/DDBJ databases">
        <title>Sphingomonas sp., a new species isolated from pork steak.</title>
        <authorList>
            <person name="Heidler von Heilborn D."/>
        </authorList>
    </citation>
    <scope>NUCLEOTIDE SEQUENCE [LARGE SCALE GENOMIC DNA]</scope>
    <source>
        <strain evidence="3">S8-3T</strain>
    </source>
</reference>
<evidence type="ECO:0000313" key="2">
    <source>
        <dbReference type="EMBL" id="QNQ10753.1"/>
    </source>
</evidence>
<dbReference type="KEGG" id="spap:H3Z74_06055"/>
<accession>A0A7H0LM50</accession>
<feature type="chain" id="PRO_5028863107" evidence="1">
    <location>
        <begin position="18"/>
        <end position="154"/>
    </location>
</feature>
<dbReference type="EMBL" id="CP061038">
    <property type="protein sequence ID" value="QNQ10753.1"/>
    <property type="molecule type" value="Genomic_DNA"/>
</dbReference>
<proteinExistence type="predicted"/>